<feature type="transmembrane region" description="Helical" evidence="1">
    <location>
        <begin position="35"/>
        <end position="55"/>
    </location>
</feature>
<feature type="transmembrane region" description="Helical" evidence="1">
    <location>
        <begin position="98"/>
        <end position="116"/>
    </location>
</feature>
<name>W4QTT4_HALA3</name>
<evidence type="ECO:0000256" key="1">
    <source>
        <dbReference type="SAM" id="Phobius"/>
    </source>
</evidence>
<keyword evidence="1" id="KW-1133">Transmembrane helix</keyword>
<dbReference type="Pfam" id="PF08448">
    <property type="entry name" value="PAS_4"/>
    <property type="match status" value="1"/>
</dbReference>
<dbReference type="OrthoDB" id="9759607at2"/>
<comment type="caution">
    <text evidence="3">The sequence shown here is derived from an EMBL/GenBank/DDBJ whole genome shotgun (WGS) entry which is preliminary data.</text>
</comment>
<protein>
    <submittedName>
        <fullName evidence="3">GGDEF domain protein</fullName>
    </submittedName>
</protein>
<gene>
    <name evidence="3" type="ORF">JCM9157_2105</name>
</gene>
<dbReference type="InterPro" id="IPR013656">
    <property type="entry name" value="PAS_4"/>
</dbReference>
<feature type="transmembrane region" description="Helical" evidence="1">
    <location>
        <begin position="67"/>
        <end position="91"/>
    </location>
</feature>
<dbReference type="PANTHER" id="PTHR45138:SF9">
    <property type="entry name" value="DIGUANYLATE CYCLASE DGCM-RELATED"/>
    <property type="match status" value="1"/>
</dbReference>
<dbReference type="InterPro" id="IPR029787">
    <property type="entry name" value="Nucleotide_cyclase"/>
</dbReference>
<dbReference type="eggNOG" id="COG3706">
    <property type="taxonomic scope" value="Bacteria"/>
</dbReference>
<dbReference type="CDD" id="cd00130">
    <property type="entry name" value="PAS"/>
    <property type="match status" value="1"/>
</dbReference>
<dbReference type="NCBIfam" id="TIGR00254">
    <property type="entry name" value="GGDEF"/>
    <property type="match status" value="1"/>
</dbReference>
<accession>W4QTT4</accession>
<dbReference type="PANTHER" id="PTHR45138">
    <property type="entry name" value="REGULATORY COMPONENTS OF SENSORY TRANSDUCTION SYSTEM"/>
    <property type="match status" value="1"/>
</dbReference>
<dbReference type="Pfam" id="PF00990">
    <property type="entry name" value="GGDEF"/>
    <property type="match status" value="1"/>
</dbReference>
<dbReference type="SUPFAM" id="SSF55073">
    <property type="entry name" value="Nucleotide cyclase"/>
    <property type="match status" value="1"/>
</dbReference>
<dbReference type="InterPro" id="IPR043128">
    <property type="entry name" value="Rev_trsase/Diguanyl_cyclase"/>
</dbReference>
<evidence type="ECO:0000259" key="2">
    <source>
        <dbReference type="PROSITE" id="PS50887"/>
    </source>
</evidence>
<dbReference type="Gene3D" id="3.30.70.270">
    <property type="match status" value="1"/>
</dbReference>
<organism evidence="3 4">
    <name type="scientific">Halalkalibacter akibai (strain ATCC 43226 / DSM 21942 / CIP 109018 / JCM 9157 / 1139)</name>
    <name type="common">Bacillus akibai</name>
    <dbReference type="NCBI Taxonomy" id="1236973"/>
    <lineage>
        <taxon>Bacteria</taxon>
        <taxon>Bacillati</taxon>
        <taxon>Bacillota</taxon>
        <taxon>Bacilli</taxon>
        <taxon>Bacillales</taxon>
        <taxon>Bacillaceae</taxon>
        <taxon>Halalkalibacter</taxon>
    </lineage>
</organism>
<dbReference type="STRING" id="1236973.JCM9157_2105"/>
<dbReference type="InterPro" id="IPR031621">
    <property type="entry name" value="HisKA_7TM"/>
</dbReference>
<dbReference type="Pfam" id="PF16927">
    <property type="entry name" value="HisKA_7TM"/>
    <property type="match status" value="1"/>
</dbReference>
<dbReference type="SUPFAM" id="SSF55785">
    <property type="entry name" value="PYP-like sensor domain (PAS domain)"/>
    <property type="match status" value="1"/>
</dbReference>
<dbReference type="CDD" id="cd01949">
    <property type="entry name" value="GGDEF"/>
    <property type="match status" value="1"/>
</dbReference>
<dbReference type="Gene3D" id="3.30.450.20">
    <property type="entry name" value="PAS domain"/>
    <property type="match status" value="1"/>
</dbReference>
<dbReference type="Proteomes" id="UP000018896">
    <property type="component" value="Unassembled WGS sequence"/>
</dbReference>
<dbReference type="InterPro" id="IPR035965">
    <property type="entry name" value="PAS-like_dom_sf"/>
</dbReference>
<evidence type="ECO:0000313" key="3">
    <source>
        <dbReference type="EMBL" id="GAE35013.1"/>
    </source>
</evidence>
<dbReference type="InterPro" id="IPR050469">
    <property type="entry name" value="Diguanylate_Cyclase"/>
</dbReference>
<dbReference type="RefSeq" id="WP_035664191.1">
    <property type="nucleotide sequence ID" value="NZ_BAUV01000013.1"/>
</dbReference>
<proteinExistence type="predicted"/>
<dbReference type="FunFam" id="3.30.70.270:FF:000001">
    <property type="entry name" value="Diguanylate cyclase domain protein"/>
    <property type="match status" value="1"/>
</dbReference>
<dbReference type="NCBIfam" id="TIGR00229">
    <property type="entry name" value="sensory_box"/>
    <property type="match status" value="1"/>
</dbReference>
<feature type="transmembrane region" description="Helical" evidence="1">
    <location>
        <begin position="151"/>
        <end position="168"/>
    </location>
</feature>
<feature type="transmembrane region" description="Helical" evidence="1">
    <location>
        <begin position="6"/>
        <end position="28"/>
    </location>
</feature>
<reference evidence="3 4" key="1">
    <citation type="journal article" date="2014" name="Genome Announc.">
        <title>Draft Genome Sequences of Three Alkaliphilic Bacillus Strains, Bacillus wakoensis JCM 9140T, Bacillus akibai JCM 9157T, and Bacillus hemicellulosilyticus JCM 9152T.</title>
        <authorList>
            <person name="Yuki M."/>
            <person name="Oshima K."/>
            <person name="Suda W."/>
            <person name="Oshida Y."/>
            <person name="Kitamura K."/>
            <person name="Iida T."/>
            <person name="Hattori M."/>
            <person name="Ohkuma M."/>
        </authorList>
    </citation>
    <scope>NUCLEOTIDE SEQUENCE [LARGE SCALE GENOMIC DNA]</scope>
    <source>
        <strain evidence="3 4">JCM 9157</strain>
    </source>
</reference>
<dbReference type="AlphaFoldDB" id="W4QTT4"/>
<dbReference type="SMART" id="SM00267">
    <property type="entry name" value="GGDEF"/>
    <property type="match status" value="1"/>
</dbReference>
<keyword evidence="4" id="KW-1185">Reference proteome</keyword>
<dbReference type="PROSITE" id="PS50887">
    <property type="entry name" value="GGDEF"/>
    <property type="match status" value="1"/>
</dbReference>
<dbReference type="GO" id="GO:0052621">
    <property type="term" value="F:diguanylate cyclase activity"/>
    <property type="evidence" value="ECO:0007669"/>
    <property type="project" value="TreeGrafter"/>
</dbReference>
<evidence type="ECO:0000313" key="4">
    <source>
        <dbReference type="Proteomes" id="UP000018896"/>
    </source>
</evidence>
<dbReference type="InterPro" id="IPR000014">
    <property type="entry name" value="PAS"/>
</dbReference>
<dbReference type="InterPro" id="IPR000160">
    <property type="entry name" value="GGDEF_dom"/>
</dbReference>
<feature type="transmembrane region" description="Helical" evidence="1">
    <location>
        <begin position="211"/>
        <end position="230"/>
    </location>
</feature>
<feature type="transmembrane region" description="Helical" evidence="1">
    <location>
        <begin position="180"/>
        <end position="199"/>
    </location>
</feature>
<dbReference type="EMBL" id="BAUV01000013">
    <property type="protein sequence ID" value="GAE35013.1"/>
    <property type="molecule type" value="Genomic_DNA"/>
</dbReference>
<feature type="domain" description="GGDEF" evidence="2">
    <location>
        <begin position="381"/>
        <end position="518"/>
    </location>
</feature>
<dbReference type="SMART" id="SM00091">
    <property type="entry name" value="PAS"/>
    <property type="match status" value="1"/>
</dbReference>
<keyword evidence="1" id="KW-0812">Transmembrane</keyword>
<keyword evidence="1" id="KW-0472">Membrane</keyword>
<sequence>MAQEVIPYFIASILSGCLSSFLSVYGFFKVRQAPGGLYFVLSTFMCAIFTFSYAAELASHTLAQIKFWLMFEYFALPFIPTFILLMCLTYLGKKVNRWMIVLLYTLPIITIFIHNTNELHQLYYSSVGLRENSSFPIIELTGGPWFYVHSLYLYTCISVSVLMLLAEIKKAVSFRFRMQLIIMVTGYVVPVVASVFYVNGMSPHGIDLGPVFMSVSFIFHGIALISFQMFNVAPIAREAVFENIDDGVIVLNQQNVIVDFNKAAVQIIPFLNTKMIGKTLKEVLGETSELTEQLTSQKQFDYEYVQNGQTKYLQISFSSVWTKQQKQVGTIIRFADVTERVTLEKQLKYLASTDGLTELLNRTYFLSEVEQIYQNLLYQGGSLSYIMFDIDHFKQINDQYGHEAGDVVLKQVAAIAKLQIREIDRIGRYGGEEFVICLPNTTLLEAEEIADAIRLAISKRYFPYLDLKIGVTSSFGLSHLEFIPGEPHLPIEVLMREADQALYKAKENGRNCVQIYNEVLVGVKA</sequence>